<dbReference type="Gene3D" id="3.40.50.300">
    <property type="entry name" value="P-loop containing nucleotide triphosphate hydrolases"/>
    <property type="match status" value="1"/>
</dbReference>
<dbReference type="Pfam" id="PF00005">
    <property type="entry name" value="ABC_tran"/>
    <property type="match status" value="1"/>
</dbReference>
<dbReference type="PANTHER" id="PTHR24220:SF86">
    <property type="entry name" value="ABC TRANSPORTER ABCH.1"/>
    <property type="match status" value="1"/>
</dbReference>
<dbReference type="GO" id="GO:0022857">
    <property type="term" value="F:transmembrane transporter activity"/>
    <property type="evidence" value="ECO:0007669"/>
    <property type="project" value="TreeGrafter"/>
</dbReference>
<sequence length="245" mass="27487">MDQKSPILKLNNIHKHYQMGDSDIRAVDGITLDIYRGEFISILGKSGSGKSTLMHIIGLLDHPTEGTVKFEDRIMSELKDHELAVLRSEKIGFVFQAFNLLPRTSALDNVILPTLYNKYISKRQGIKKANELLEKVSMKDRIKNTPGQLSGGQQQRVAICRALVNDPSLILADEPTGNLDSKSGLEILNLLHSLHEVGKTVIIVTHDVNISSITDRVIKLSDGKVFEDKWQKHDGEDYLNNMEIF</sequence>
<gene>
    <name evidence="5" type="ORF">A3D91_02325</name>
</gene>
<organism evidence="5 6">
    <name type="scientific">candidate division WWE3 bacterium RIFCSPHIGHO2_02_FULL_38_14</name>
    <dbReference type="NCBI Taxonomy" id="1802620"/>
    <lineage>
        <taxon>Bacteria</taxon>
        <taxon>Katanobacteria</taxon>
    </lineage>
</organism>
<dbReference type="InterPro" id="IPR003439">
    <property type="entry name" value="ABC_transporter-like_ATP-bd"/>
</dbReference>
<dbReference type="GO" id="GO:0005886">
    <property type="term" value="C:plasma membrane"/>
    <property type="evidence" value="ECO:0007669"/>
    <property type="project" value="TreeGrafter"/>
</dbReference>
<dbReference type="SUPFAM" id="SSF52540">
    <property type="entry name" value="P-loop containing nucleoside triphosphate hydrolases"/>
    <property type="match status" value="1"/>
</dbReference>
<dbReference type="EMBL" id="MEVD01000015">
    <property type="protein sequence ID" value="OGC53236.1"/>
    <property type="molecule type" value="Genomic_DNA"/>
</dbReference>
<protein>
    <submittedName>
        <fullName evidence="5">Macrolide ABC transporter ATP-binding protein</fullName>
    </submittedName>
</protein>
<proteinExistence type="predicted"/>
<comment type="caution">
    <text evidence="5">The sequence shown here is derived from an EMBL/GenBank/DDBJ whole genome shotgun (WGS) entry which is preliminary data.</text>
</comment>
<dbReference type="Proteomes" id="UP000178127">
    <property type="component" value="Unassembled WGS sequence"/>
</dbReference>
<dbReference type="CDD" id="cd03255">
    <property type="entry name" value="ABC_MJ0796_LolCDE_FtsE"/>
    <property type="match status" value="1"/>
</dbReference>
<dbReference type="InterPro" id="IPR003593">
    <property type="entry name" value="AAA+_ATPase"/>
</dbReference>
<evidence type="ECO:0000256" key="3">
    <source>
        <dbReference type="ARBA" id="ARBA00022840"/>
    </source>
</evidence>
<keyword evidence="2" id="KW-0547">Nucleotide-binding</keyword>
<keyword evidence="3 5" id="KW-0067">ATP-binding</keyword>
<dbReference type="InterPro" id="IPR027417">
    <property type="entry name" value="P-loop_NTPase"/>
</dbReference>
<dbReference type="InterPro" id="IPR017911">
    <property type="entry name" value="MacB-like_ATP-bd"/>
</dbReference>
<dbReference type="InterPro" id="IPR015854">
    <property type="entry name" value="ABC_transpr_LolD-like"/>
</dbReference>
<name>A0A1F4V7X1_UNCKA</name>
<dbReference type="AlphaFoldDB" id="A0A1F4V7X1"/>
<evidence type="ECO:0000313" key="6">
    <source>
        <dbReference type="Proteomes" id="UP000178127"/>
    </source>
</evidence>
<dbReference type="STRING" id="1802620.A3D91_02325"/>
<evidence type="ECO:0000256" key="2">
    <source>
        <dbReference type="ARBA" id="ARBA00022741"/>
    </source>
</evidence>
<accession>A0A1F4V7X1</accession>
<dbReference type="SMART" id="SM00382">
    <property type="entry name" value="AAA"/>
    <property type="match status" value="1"/>
</dbReference>
<dbReference type="GO" id="GO:0005524">
    <property type="term" value="F:ATP binding"/>
    <property type="evidence" value="ECO:0007669"/>
    <property type="project" value="UniProtKB-KW"/>
</dbReference>
<dbReference type="PROSITE" id="PS50893">
    <property type="entry name" value="ABC_TRANSPORTER_2"/>
    <property type="match status" value="1"/>
</dbReference>
<dbReference type="GO" id="GO:0016887">
    <property type="term" value="F:ATP hydrolysis activity"/>
    <property type="evidence" value="ECO:0007669"/>
    <property type="project" value="InterPro"/>
</dbReference>
<reference evidence="5 6" key="1">
    <citation type="journal article" date="2016" name="Nat. Commun.">
        <title>Thousands of microbial genomes shed light on interconnected biogeochemical processes in an aquifer system.</title>
        <authorList>
            <person name="Anantharaman K."/>
            <person name="Brown C.T."/>
            <person name="Hug L.A."/>
            <person name="Sharon I."/>
            <person name="Castelle C.J."/>
            <person name="Probst A.J."/>
            <person name="Thomas B.C."/>
            <person name="Singh A."/>
            <person name="Wilkins M.J."/>
            <person name="Karaoz U."/>
            <person name="Brodie E.L."/>
            <person name="Williams K.H."/>
            <person name="Hubbard S.S."/>
            <person name="Banfield J.F."/>
        </authorList>
    </citation>
    <scope>NUCLEOTIDE SEQUENCE [LARGE SCALE GENOMIC DNA]</scope>
</reference>
<keyword evidence="1" id="KW-0813">Transport</keyword>
<dbReference type="FunFam" id="3.40.50.300:FF:000032">
    <property type="entry name" value="Export ABC transporter ATP-binding protein"/>
    <property type="match status" value="1"/>
</dbReference>
<dbReference type="PANTHER" id="PTHR24220">
    <property type="entry name" value="IMPORT ATP-BINDING PROTEIN"/>
    <property type="match status" value="1"/>
</dbReference>
<dbReference type="GO" id="GO:0098796">
    <property type="term" value="C:membrane protein complex"/>
    <property type="evidence" value="ECO:0007669"/>
    <property type="project" value="UniProtKB-ARBA"/>
</dbReference>
<evidence type="ECO:0000256" key="1">
    <source>
        <dbReference type="ARBA" id="ARBA00022448"/>
    </source>
</evidence>
<dbReference type="InterPro" id="IPR017871">
    <property type="entry name" value="ABC_transporter-like_CS"/>
</dbReference>
<feature type="domain" description="ABC transporter" evidence="4">
    <location>
        <begin position="8"/>
        <end position="244"/>
    </location>
</feature>
<evidence type="ECO:0000313" key="5">
    <source>
        <dbReference type="EMBL" id="OGC53236.1"/>
    </source>
</evidence>
<evidence type="ECO:0000259" key="4">
    <source>
        <dbReference type="PROSITE" id="PS50893"/>
    </source>
</evidence>
<dbReference type="PROSITE" id="PS00211">
    <property type="entry name" value="ABC_TRANSPORTER_1"/>
    <property type="match status" value="1"/>
</dbReference>